<dbReference type="PANTHER" id="PTHR43312:SF1">
    <property type="entry name" value="NADP-DEPENDENT OXIDOREDUCTASE DOMAIN-CONTAINING PROTEIN"/>
    <property type="match status" value="1"/>
</dbReference>
<dbReference type="PANTHER" id="PTHR43312">
    <property type="entry name" value="D-THREO-ALDOSE 1-DEHYDROGENASE"/>
    <property type="match status" value="1"/>
</dbReference>
<protein>
    <submittedName>
        <fullName evidence="2">L-glyceraldehyde 3-phosphate reductase</fullName>
        <ecNumber evidence="2">1.1.1.-</ecNumber>
    </submittedName>
</protein>
<evidence type="ECO:0000259" key="1">
    <source>
        <dbReference type="Pfam" id="PF00248"/>
    </source>
</evidence>
<dbReference type="InterPro" id="IPR036812">
    <property type="entry name" value="NAD(P)_OxRdtase_dom_sf"/>
</dbReference>
<sequence>MATGVIEPLKDLTTRYLPHRILGKTGESVPMLGLGTGPGGIGMADNDATSLYNRAIDLGVTYIDTAPSYGNAHRQLSEIMRCRRNEVFLATKTQVDTKKEALKILETSLRDLQTDHADLVYVHHMGERNVEKLLGPEGALEGLREAQKRGWTRFIGITAHNRPWKVEEILKKAQIDVIMVALNPGDLHTYNFQGKVLDLARKQNVGVAAMKVYGGAEKMEYRFSKGEDGRISAMESAGNSEHELALRYALSLTGITTAVIGVYRETELLQNIEWVRRFQPISKGERDHLISTGRILSDKWSTHFGPVK</sequence>
<dbReference type="InterPro" id="IPR023210">
    <property type="entry name" value="NADP_OxRdtase_dom"/>
</dbReference>
<dbReference type="CDD" id="cd19100">
    <property type="entry name" value="AKR_unchar"/>
    <property type="match status" value="1"/>
</dbReference>
<dbReference type="EC" id="1.1.1.-" evidence="2"/>
<dbReference type="InterPro" id="IPR053135">
    <property type="entry name" value="AKR2_Oxidoreductase"/>
</dbReference>
<dbReference type="Proteomes" id="UP000247465">
    <property type="component" value="Chromosome"/>
</dbReference>
<proteinExistence type="predicted"/>
<evidence type="ECO:0000313" key="2">
    <source>
        <dbReference type="EMBL" id="AWT59502.1"/>
    </source>
</evidence>
<dbReference type="GO" id="GO:0016491">
    <property type="term" value="F:oxidoreductase activity"/>
    <property type="evidence" value="ECO:0007669"/>
    <property type="project" value="UniProtKB-KW"/>
</dbReference>
<organism evidence="2 3">
    <name type="scientific">Candidatus Moanibacter tarae</name>
    <dbReference type="NCBI Taxonomy" id="2200854"/>
    <lineage>
        <taxon>Bacteria</taxon>
        <taxon>Pseudomonadati</taxon>
        <taxon>Verrucomicrobiota</taxon>
        <taxon>Opitutia</taxon>
        <taxon>Puniceicoccales</taxon>
        <taxon>Puniceicoccales incertae sedis</taxon>
        <taxon>Candidatus Moanibacter</taxon>
    </lineage>
</organism>
<dbReference type="Pfam" id="PF00248">
    <property type="entry name" value="Aldo_ket_red"/>
    <property type="match status" value="1"/>
</dbReference>
<dbReference type="SUPFAM" id="SSF51430">
    <property type="entry name" value="NAD(P)-linked oxidoreductase"/>
    <property type="match status" value="1"/>
</dbReference>
<dbReference type="AlphaFoldDB" id="A0A2Z4AP87"/>
<dbReference type="KEGG" id="mtar:DF168_00692"/>
<evidence type="ECO:0000313" key="3">
    <source>
        <dbReference type="Proteomes" id="UP000247465"/>
    </source>
</evidence>
<gene>
    <name evidence="2" type="primary">gpr</name>
    <name evidence="2" type="ORF">DF168_00692</name>
</gene>
<keyword evidence="2" id="KW-0560">Oxidoreductase</keyword>
<name>A0A2Z4AP87_9BACT</name>
<dbReference type="PRINTS" id="PR00069">
    <property type="entry name" value="ALDKETRDTASE"/>
</dbReference>
<reference evidence="2 3" key="1">
    <citation type="submission" date="2018-06" db="EMBL/GenBank/DDBJ databases">
        <title>Draft Genome Sequence of a Novel Marine Bacterium Related to the Verrucomicrobia.</title>
        <authorList>
            <person name="Vosseberg J."/>
            <person name="Martijn J."/>
            <person name="Ettema T.J.G."/>
        </authorList>
    </citation>
    <scope>NUCLEOTIDE SEQUENCE [LARGE SCALE GENOMIC DNA]</scope>
    <source>
        <strain evidence="2">TARA_B100001123</strain>
    </source>
</reference>
<dbReference type="EMBL" id="CP029803">
    <property type="protein sequence ID" value="AWT59502.1"/>
    <property type="molecule type" value="Genomic_DNA"/>
</dbReference>
<dbReference type="Gene3D" id="3.20.20.100">
    <property type="entry name" value="NADP-dependent oxidoreductase domain"/>
    <property type="match status" value="1"/>
</dbReference>
<dbReference type="InterPro" id="IPR020471">
    <property type="entry name" value="AKR"/>
</dbReference>
<accession>A0A2Z4AP87</accession>
<feature type="domain" description="NADP-dependent oxidoreductase" evidence="1">
    <location>
        <begin position="32"/>
        <end position="275"/>
    </location>
</feature>